<gene>
    <name evidence="1" type="ORF">LCGC14_2435150</name>
</gene>
<dbReference type="EMBL" id="LAZR01037338">
    <property type="protein sequence ID" value="KKL22465.1"/>
    <property type="molecule type" value="Genomic_DNA"/>
</dbReference>
<reference evidence="1" key="1">
    <citation type="journal article" date="2015" name="Nature">
        <title>Complex archaea that bridge the gap between prokaryotes and eukaryotes.</title>
        <authorList>
            <person name="Spang A."/>
            <person name="Saw J.H."/>
            <person name="Jorgensen S.L."/>
            <person name="Zaremba-Niedzwiedzka K."/>
            <person name="Martijn J."/>
            <person name="Lind A.E."/>
            <person name="van Eijk R."/>
            <person name="Schleper C."/>
            <person name="Guy L."/>
            <person name="Ettema T.J."/>
        </authorList>
    </citation>
    <scope>NUCLEOTIDE SEQUENCE</scope>
</reference>
<dbReference type="AlphaFoldDB" id="A0A0F9BKV1"/>
<accession>A0A0F9BKV1</accession>
<organism evidence="1">
    <name type="scientific">marine sediment metagenome</name>
    <dbReference type="NCBI Taxonomy" id="412755"/>
    <lineage>
        <taxon>unclassified sequences</taxon>
        <taxon>metagenomes</taxon>
        <taxon>ecological metagenomes</taxon>
    </lineage>
</organism>
<comment type="caution">
    <text evidence="1">The sequence shown here is derived from an EMBL/GenBank/DDBJ whole genome shotgun (WGS) entry which is preliminary data.</text>
</comment>
<sequence>MRSAFFLTLLACQFCATTGQAGPWLRDKGTSFVSSSFSATYFYDLTQSTYIEYGLREKLTLGFDLNTAQSRFGLKSGSATAFLRFPLGDIAEWGRWAYDLGAGASWTDAFISPHVRAGLSWGRGFTLGARNGWLTVDATAQWEFGVSQEVIKLDATAGFDFTEATTGMAQIFITYTEGETYANFAPSIVLSPRFSKYRVQLGSEVPFDAPENTALTLSLWREF</sequence>
<proteinExistence type="predicted"/>
<evidence type="ECO:0000313" key="1">
    <source>
        <dbReference type="EMBL" id="KKL22465.1"/>
    </source>
</evidence>
<name>A0A0F9BKV1_9ZZZZ</name>
<protein>
    <submittedName>
        <fullName evidence="1">Uncharacterized protein</fullName>
    </submittedName>
</protein>